<comment type="similarity">
    <text evidence="5">Belongs to the creatininase superfamily.</text>
</comment>
<evidence type="ECO:0000256" key="5">
    <source>
        <dbReference type="ARBA" id="ARBA00024029"/>
    </source>
</evidence>
<gene>
    <name evidence="7" type="ORF">RHIZ70_2807</name>
</gene>
<organism evidence="7 8">
    <name type="scientific">Ciceribacter selenitireducens ATCC BAA-1503</name>
    <dbReference type="NCBI Taxonomy" id="1336235"/>
    <lineage>
        <taxon>Bacteria</taxon>
        <taxon>Pseudomonadati</taxon>
        <taxon>Pseudomonadota</taxon>
        <taxon>Alphaproteobacteria</taxon>
        <taxon>Hyphomicrobiales</taxon>
        <taxon>Rhizobiaceae</taxon>
        <taxon>Ciceribacter</taxon>
    </lineage>
</organism>
<evidence type="ECO:0000313" key="7">
    <source>
        <dbReference type="EMBL" id="SSC67099.1"/>
    </source>
</evidence>
<dbReference type="GO" id="GO:0046872">
    <property type="term" value="F:metal ion binding"/>
    <property type="evidence" value="ECO:0007669"/>
    <property type="project" value="UniProtKB-KW"/>
</dbReference>
<dbReference type="InterPro" id="IPR024087">
    <property type="entry name" value="Creatininase-like_sf"/>
</dbReference>
<evidence type="ECO:0000256" key="3">
    <source>
        <dbReference type="ARBA" id="ARBA00022801"/>
    </source>
</evidence>
<evidence type="ECO:0000313" key="8">
    <source>
        <dbReference type="Proteomes" id="UP000254764"/>
    </source>
</evidence>
<evidence type="ECO:0000256" key="1">
    <source>
        <dbReference type="ARBA" id="ARBA00001947"/>
    </source>
</evidence>
<evidence type="ECO:0000256" key="6">
    <source>
        <dbReference type="SAM" id="MobiDB-lite"/>
    </source>
</evidence>
<name>A0A376AH07_9HYPH</name>
<sequence length="295" mass="32336">MMCRLIFCQESITKNEDQRQMPQSKPDMPDSGPVSLPQMRPDCIAVLPLGAHEQHGPHLPFETDTLIVEGIVARLARKLPKDLPVIFLPAEPVGYSIEHIDVAGTRSLAYQDAVERWLAIAADLSGKGIRKLVMLNAHGGNSPLMTIVATEARVRFGMLAVATSWTRFGLPEGVISPEEKAIGIHGGEIETSVMLALCPERVDMAKAEDFPSRQSDYARRFTHLRAYGPHAFGWKMADLNREGVTGNAKAATAEKGERLIDHAVDGLIALLRDVQAFDVDTFVCTDDRGESKQSL</sequence>
<dbReference type="Proteomes" id="UP000254764">
    <property type="component" value="Unassembled WGS sequence"/>
</dbReference>
<dbReference type="GO" id="GO:0009231">
    <property type="term" value="P:riboflavin biosynthetic process"/>
    <property type="evidence" value="ECO:0007669"/>
    <property type="project" value="TreeGrafter"/>
</dbReference>
<evidence type="ECO:0008006" key="9">
    <source>
        <dbReference type="Google" id="ProtNLM"/>
    </source>
</evidence>
<dbReference type="AlphaFoldDB" id="A0A376AH07"/>
<dbReference type="GO" id="GO:0016811">
    <property type="term" value="F:hydrolase activity, acting on carbon-nitrogen (but not peptide) bonds, in linear amides"/>
    <property type="evidence" value="ECO:0007669"/>
    <property type="project" value="TreeGrafter"/>
</dbReference>
<dbReference type="SUPFAM" id="SSF102215">
    <property type="entry name" value="Creatininase"/>
    <property type="match status" value="1"/>
</dbReference>
<dbReference type="PANTHER" id="PTHR35005:SF1">
    <property type="entry name" value="2-AMINO-5-FORMYLAMINO-6-RIBOSYLAMINOPYRIMIDIN-4(3H)-ONE 5'-MONOPHOSPHATE DEFORMYLASE"/>
    <property type="match status" value="1"/>
</dbReference>
<dbReference type="PANTHER" id="PTHR35005">
    <property type="entry name" value="3-DEHYDRO-SCYLLO-INOSOSE HYDROLASE"/>
    <property type="match status" value="1"/>
</dbReference>
<reference evidence="8" key="1">
    <citation type="submission" date="2018-07" db="EMBL/GenBank/DDBJ databases">
        <authorList>
            <person name="Peiro R."/>
            <person name="Begona"/>
            <person name="Cbmso G."/>
            <person name="Lopez M."/>
            <person name="Gonzalez S."/>
        </authorList>
    </citation>
    <scope>NUCLEOTIDE SEQUENCE [LARGE SCALE GENOMIC DNA]</scope>
</reference>
<dbReference type="InterPro" id="IPR003785">
    <property type="entry name" value="Creatininase/forma_Hydrolase"/>
</dbReference>
<proteinExistence type="inferred from homology"/>
<protein>
    <recommendedName>
        <fullName evidence="9">Creatinine amidohydrolase</fullName>
    </recommendedName>
</protein>
<dbReference type="Gene3D" id="3.40.50.10310">
    <property type="entry name" value="Creatininase"/>
    <property type="match status" value="1"/>
</dbReference>
<comment type="cofactor">
    <cofactor evidence="1">
        <name>Zn(2+)</name>
        <dbReference type="ChEBI" id="CHEBI:29105"/>
    </cofactor>
</comment>
<keyword evidence="3" id="KW-0378">Hydrolase</keyword>
<dbReference type="STRING" id="1336235.GCA_000518785_02367"/>
<evidence type="ECO:0000256" key="2">
    <source>
        <dbReference type="ARBA" id="ARBA00022723"/>
    </source>
</evidence>
<dbReference type="Pfam" id="PF02633">
    <property type="entry name" value="Creatininase"/>
    <property type="match status" value="1"/>
</dbReference>
<evidence type="ECO:0000256" key="4">
    <source>
        <dbReference type="ARBA" id="ARBA00022833"/>
    </source>
</evidence>
<feature type="region of interest" description="Disordered" evidence="6">
    <location>
        <begin position="14"/>
        <end position="34"/>
    </location>
</feature>
<dbReference type="EMBL" id="UEYP01000003">
    <property type="protein sequence ID" value="SSC67099.1"/>
    <property type="molecule type" value="Genomic_DNA"/>
</dbReference>
<keyword evidence="8" id="KW-1185">Reference proteome</keyword>
<keyword evidence="2" id="KW-0479">Metal-binding</keyword>
<keyword evidence="4" id="KW-0862">Zinc</keyword>
<accession>A0A376AH07</accession>